<reference evidence="2" key="1">
    <citation type="submission" date="2021-03" db="EMBL/GenBank/DDBJ databases">
        <title>Draft genome sequence of rust myrtle Austropuccinia psidii MF-1, a brazilian biotype.</title>
        <authorList>
            <person name="Quecine M.C."/>
            <person name="Pachon D.M.R."/>
            <person name="Bonatelli M.L."/>
            <person name="Correr F.H."/>
            <person name="Franceschini L.M."/>
            <person name="Leite T.F."/>
            <person name="Margarido G.R.A."/>
            <person name="Almeida C.A."/>
            <person name="Ferrarezi J.A."/>
            <person name="Labate C.A."/>
        </authorList>
    </citation>
    <scope>NUCLEOTIDE SEQUENCE</scope>
    <source>
        <strain evidence="2">MF-1</strain>
    </source>
</reference>
<keyword evidence="3" id="KW-1185">Reference proteome</keyword>
<evidence type="ECO:0000313" key="2">
    <source>
        <dbReference type="EMBL" id="MBW0532718.1"/>
    </source>
</evidence>
<dbReference type="EMBL" id="AVOT02037959">
    <property type="protein sequence ID" value="MBW0532718.1"/>
    <property type="molecule type" value="Genomic_DNA"/>
</dbReference>
<proteinExistence type="predicted"/>
<accession>A0A9Q3I960</accession>
<dbReference type="Proteomes" id="UP000765509">
    <property type="component" value="Unassembled WGS sequence"/>
</dbReference>
<sequence>MEGAAPSRRRGVKSIRSISFSGLLCGYSVISQGPRSRLGEAEVEEGEESLEEEVSEKSEVASNLEGSHEASEAPNLALSNHPLDPQDAPSSVRIVEKMIKFMGQLAQDASLRNNSRAPAFKTPSPGKILYQSFPIDFTLHSGQYKILLQSH</sequence>
<comment type="caution">
    <text evidence="2">The sequence shown here is derived from an EMBL/GenBank/DDBJ whole genome shotgun (WGS) entry which is preliminary data.</text>
</comment>
<evidence type="ECO:0000256" key="1">
    <source>
        <dbReference type="SAM" id="MobiDB-lite"/>
    </source>
</evidence>
<name>A0A9Q3I960_9BASI</name>
<gene>
    <name evidence="2" type="ORF">O181_072433</name>
</gene>
<evidence type="ECO:0000313" key="3">
    <source>
        <dbReference type="Proteomes" id="UP000765509"/>
    </source>
</evidence>
<protein>
    <submittedName>
        <fullName evidence="2">Uncharacterized protein</fullName>
    </submittedName>
</protein>
<feature type="compositionally biased region" description="Acidic residues" evidence="1">
    <location>
        <begin position="41"/>
        <end position="54"/>
    </location>
</feature>
<organism evidence="2 3">
    <name type="scientific">Austropuccinia psidii MF-1</name>
    <dbReference type="NCBI Taxonomy" id="1389203"/>
    <lineage>
        <taxon>Eukaryota</taxon>
        <taxon>Fungi</taxon>
        <taxon>Dikarya</taxon>
        <taxon>Basidiomycota</taxon>
        <taxon>Pucciniomycotina</taxon>
        <taxon>Pucciniomycetes</taxon>
        <taxon>Pucciniales</taxon>
        <taxon>Sphaerophragmiaceae</taxon>
        <taxon>Austropuccinia</taxon>
    </lineage>
</organism>
<feature type="region of interest" description="Disordered" evidence="1">
    <location>
        <begin position="33"/>
        <end position="89"/>
    </location>
</feature>
<dbReference type="AlphaFoldDB" id="A0A9Q3I960"/>